<evidence type="ECO:0000313" key="2">
    <source>
        <dbReference type="Proteomes" id="UP000011864"/>
    </source>
</evidence>
<dbReference type="PATRIC" id="fig|1129794.4.peg.4037"/>
<dbReference type="AlphaFoldDB" id="K6ZZT4"/>
<dbReference type="HOGENOM" id="CLU_3101863_0_0_6"/>
<dbReference type="KEGG" id="gps:C427_4053"/>
<sequence length="51" mass="6089">MVFIAKDHIEFEMLLRQENINISPTFSILSYLSLKEDLLQLLSLLLKYLYQ</sequence>
<dbReference type="Proteomes" id="UP000011864">
    <property type="component" value="Chromosome"/>
</dbReference>
<organism evidence="1 2">
    <name type="scientific">Paraglaciecola psychrophila 170</name>
    <dbReference type="NCBI Taxonomy" id="1129794"/>
    <lineage>
        <taxon>Bacteria</taxon>
        <taxon>Pseudomonadati</taxon>
        <taxon>Pseudomonadota</taxon>
        <taxon>Gammaproteobacteria</taxon>
        <taxon>Alteromonadales</taxon>
        <taxon>Alteromonadaceae</taxon>
        <taxon>Paraglaciecola</taxon>
    </lineage>
</organism>
<evidence type="ECO:0000313" key="1">
    <source>
        <dbReference type="EMBL" id="AGH46158.1"/>
    </source>
</evidence>
<accession>K6ZZT4</accession>
<reference evidence="1 2" key="1">
    <citation type="journal article" date="2013" name="Genome Announc.">
        <title>Complete Genome Sequence of Glaciecola psychrophila Strain 170T.</title>
        <authorList>
            <person name="Yin J."/>
            <person name="Chen J."/>
            <person name="Liu G."/>
            <person name="Yu Y."/>
            <person name="Song L."/>
            <person name="Wang X."/>
            <person name="Qu X."/>
        </authorList>
    </citation>
    <scope>NUCLEOTIDE SEQUENCE [LARGE SCALE GENOMIC DNA]</scope>
    <source>
        <strain evidence="1 2">170</strain>
    </source>
</reference>
<protein>
    <submittedName>
        <fullName evidence="1">Uncharacterized protein</fullName>
    </submittedName>
</protein>
<dbReference type="STRING" id="1129794.C427_4053"/>
<dbReference type="EMBL" id="CP003837">
    <property type="protein sequence ID" value="AGH46158.1"/>
    <property type="molecule type" value="Genomic_DNA"/>
</dbReference>
<keyword evidence="2" id="KW-1185">Reference proteome</keyword>
<proteinExistence type="predicted"/>
<gene>
    <name evidence="1" type="ORF">C427_4053</name>
</gene>
<name>K6ZZT4_9ALTE</name>